<evidence type="ECO:0000313" key="9">
    <source>
        <dbReference type="Proteomes" id="UP000295083"/>
    </source>
</evidence>
<dbReference type="AlphaFoldDB" id="A0A4R8PMM9"/>
<keyword evidence="9" id="KW-1185">Reference proteome</keyword>
<feature type="compositionally biased region" description="Basic and acidic residues" evidence="6">
    <location>
        <begin position="337"/>
        <end position="349"/>
    </location>
</feature>
<dbReference type="PANTHER" id="PTHR47338">
    <property type="entry name" value="ZN(II)2CYS6 TRANSCRIPTION FACTOR (EUROFUNG)-RELATED"/>
    <property type="match status" value="1"/>
</dbReference>
<feature type="compositionally biased region" description="Polar residues" evidence="6">
    <location>
        <begin position="1"/>
        <end position="13"/>
    </location>
</feature>
<dbReference type="Gene3D" id="4.10.240.10">
    <property type="entry name" value="Zn(2)-C6 fungal-type DNA-binding domain"/>
    <property type="match status" value="1"/>
</dbReference>
<dbReference type="GO" id="GO:0006351">
    <property type="term" value="P:DNA-templated transcription"/>
    <property type="evidence" value="ECO:0007669"/>
    <property type="project" value="InterPro"/>
</dbReference>
<dbReference type="InterPro" id="IPR050815">
    <property type="entry name" value="TF_fung"/>
</dbReference>
<comment type="subcellular location">
    <subcellularLocation>
        <location evidence="1">Nucleus</location>
    </subcellularLocation>
</comment>
<evidence type="ECO:0000256" key="1">
    <source>
        <dbReference type="ARBA" id="ARBA00004123"/>
    </source>
</evidence>
<dbReference type="Proteomes" id="UP000295083">
    <property type="component" value="Unassembled WGS sequence"/>
</dbReference>
<feature type="region of interest" description="Disordered" evidence="6">
    <location>
        <begin position="322"/>
        <end position="349"/>
    </location>
</feature>
<evidence type="ECO:0000256" key="3">
    <source>
        <dbReference type="ARBA" id="ARBA00023015"/>
    </source>
</evidence>
<dbReference type="GO" id="GO:0005634">
    <property type="term" value="C:nucleus"/>
    <property type="evidence" value="ECO:0007669"/>
    <property type="project" value="UniProtKB-SubCell"/>
</dbReference>
<keyword evidence="5" id="KW-0539">Nucleus</keyword>
<accession>A0A4R8PMM9</accession>
<feature type="compositionally biased region" description="Low complexity" evidence="6">
    <location>
        <begin position="616"/>
        <end position="625"/>
    </location>
</feature>
<dbReference type="InterPro" id="IPR001138">
    <property type="entry name" value="Zn2Cys6_DnaBD"/>
</dbReference>
<dbReference type="SMART" id="SM00066">
    <property type="entry name" value="GAL4"/>
    <property type="match status" value="1"/>
</dbReference>
<evidence type="ECO:0000259" key="7">
    <source>
        <dbReference type="PROSITE" id="PS50048"/>
    </source>
</evidence>
<organism evidence="8 9">
    <name type="scientific">Colletotrichum spinosum</name>
    <dbReference type="NCBI Taxonomy" id="1347390"/>
    <lineage>
        <taxon>Eukaryota</taxon>
        <taxon>Fungi</taxon>
        <taxon>Dikarya</taxon>
        <taxon>Ascomycota</taxon>
        <taxon>Pezizomycotina</taxon>
        <taxon>Sordariomycetes</taxon>
        <taxon>Hypocreomycetidae</taxon>
        <taxon>Glomerellales</taxon>
        <taxon>Glomerellaceae</taxon>
        <taxon>Colletotrichum</taxon>
        <taxon>Colletotrichum orbiculare species complex</taxon>
    </lineage>
</organism>
<dbReference type="CDD" id="cd12148">
    <property type="entry name" value="fungal_TF_MHR"/>
    <property type="match status" value="1"/>
</dbReference>
<evidence type="ECO:0000313" key="8">
    <source>
        <dbReference type="EMBL" id="TDZ13715.1"/>
    </source>
</evidence>
<evidence type="ECO:0000256" key="6">
    <source>
        <dbReference type="SAM" id="MobiDB-lite"/>
    </source>
</evidence>
<dbReference type="InterPro" id="IPR036864">
    <property type="entry name" value="Zn2-C6_fun-type_DNA-bd_sf"/>
</dbReference>
<protein>
    <submittedName>
        <fullName evidence="8">Putative transcriptional regulatory protein</fullName>
    </submittedName>
</protein>
<feature type="domain" description="Zn(2)-C6 fungal-type" evidence="7">
    <location>
        <begin position="25"/>
        <end position="55"/>
    </location>
</feature>
<feature type="region of interest" description="Disordered" evidence="6">
    <location>
        <begin position="1"/>
        <end position="20"/>
    </location>
</feature>
<dbReference type="PROSITE" id="PS50048">
    <property type="entry name" value="ZN2_CY6_FUNGAL_2"/>
    <property type="match status" value="1"/>
</dbReference>
<reference evidence="8 9" key="1">
    <citation type="submission" date="2018-11" db="EMBL/GenBank/DDBJ databases">
        <title>Genome sequence and assembly of Colletotrichum spinosum.</title>
        <authorList>
            <person name="Gan P."/>
            <person name="Shirasu K."/>
        </authorList>
    </citation>
    <scope>NUCLEOTIDE SEQUENCE [LARGE SCALE GENOMIC DNA]</scope>
    <source>
        <strain evidence="8 9">CBS 515.97</strain>
    </source>
</reference>
<gene>
    <name evidence="8" type="ORF">C8035_v009127</name>
</gene>
<dbReference type="EMBL" id="QAPG01010711">
    <property type="protein sequence ID" value="TDZ13715.1"/>
    <property type="molecule type" value="Genomic_DNA"/>
</dbReference>
<dbReference type="InterPro" id="IPR007219">
    <property type="entry name" value="XnlR_reg_dom"/>
</dbReference>
<proteinExistence type="predicted"/>
<dbReference type="CDD" id="cd00067">
    <property type="entry name" value="GAL4"/>
    <property type="match status" value="1"/>
</dbReference>
<keyword evidence="3" id="KW-0805">Transcription regulation</keyword>
<sequence>MSTTNRNSQSPQESPAVKGSRGIMNCRPCQVRKIKCDRALPACGVCHLYQRSCFYEGVPKKRGPKKESLSALIKRIDGLEELIRSEKTPTPPGTDIVTTDFNDPRLPRGSFGDQCGSASSDISHFSSLRGGNFDANSEISATINAEGLVDIYFSNSHGNPYEILDEALTRQKLKANQLAKSVLYGICAVATGFSEKPGRGPSSHVSAETYAAWSQREVDLNEISIESCEALLLVAAAFAAMGSGKKAYVVLSQAVGMIMALELHISNDKPDDPQNQPEEDARRRVFWTAYVLNVFVSTWVERPSLIDDALIKADVHQSRQSSQSSWLQAEDLNTNPRSERRRLPIPPKEPDNGRERLLWIAQILSDANRYLLLSDATTQAAYCQRHKILHDLDLWLSDTDLSPESPRQNSDQMSGSQHLVCRLSFHLVHCLIHRPLLPLRLSEPSGQGMIQHWVVEAVEAAFRHATAIIELISQARETKMQFPPFVGFCIFTAATIFNFGVYYAEQHNVQDIGAGLPAFASSPMAAGPFASSPELFTRCLHELTALGETFNSARLSRNRLGDLQTEHVALLNGTVAGYVPTQTNRFFQRYSPALRRKVQGFHVEDVVTSDGKGIHTRSSSSTSHSGRSRKDSDATMIWETTPTSAGPPMSGGKVPFAPPRPTIGVPTSHQHPGHQRSFSDSLSLTQSYSYDAISPMSQRQLPVWPGFQDATPRQGPIHGPQVLDPSVQLTSPICPRDGGMAAASGNWGGVNDFSGGEPLSYEVLAGPAGQAYSPPEGLAGPFVPFQSFSVP</sequence>
<dbReference type="SUPFAM" id="SSF57701">
    <property type="entry name" value="Zn2/Cys6 DNA-binding domain"/>
    <property type="match status" value="1"/>
</dbReference>
<dbReference type="Pfam" id="PF04082">
    <property type="entry name" value="Fungal_trans"/>
    <property type="match status" value="1"/>
</dbReference>
<keyword evidence="4" id="KW-0804">Transcription</keyword>
<keyword evidence="2" id="KW-0479">Metal-binding</keyword>
<dbReference type="GO" id="GO:0008270">
    <property type="term" value="F:zinc ion binding"/>
    <property type="evidence" value="ECO:0007669"/>
    <property type="project" value="InterPro"/>
</dbReference>
<dbReference type="GO" id="GO:0003677">
    <property type="term" value="F:DNA binding"/>
    <property type="evidence" value="ECO:0007669"/>
    <property type="project" value="InterPro"/>
</dbReference>
<name>A0A4R8PMM9_9PEZI</name>
<evidence type="ECO:0000256" key="2">
    <source>
        <dbReference type="ARBA" id="ARBA00022723"/>
    </source>
</evidence>
<comment type="caution">
    <text evidence="8">The sequence shown here is derived from an EMBL/GenBank/DDBJ whole genome shotgun (WGS) entry which is preliminary data.</text>
</comment>
<dbReference type="GO" id="GO:0000981">
    <property type="term" value="F:DNA-binding transcription factor activity, RNA polymerase II-specific"/>
    <property type="evidence" value="ECO:0007669"/>
    <property type="project" value="InterPro"/>
</dbReference>
<dbReference type="PANTHER" id="PTHR47338:SF4">
    <property type="entry name" value="ZN(II)2CYS6 TRANSCRIPTION FACTOR (EUROFUNG)"/>
    <property type="match status" value="1"/>
</dbReference>
<evidence type="ECO:0000256" key="5">
    <source>
        <dbReference type="ARBA" id="ARBA00023242"/>
    </source>
</evidence>
<feature type="region of interest" description="Disordered" evidence="6">
    <location>
        <begin position="610"/>
        <end position="651"/>
    </location>
</feature>
<evidence type="ECO:0000256" key="4">
    <source>
        <dbReference type="ARBA" id="ARBA00023163"/>
    </source>
</evidence>